<gene>
    <name evidence="1" type="ORF">PECUL_23A024505</name>
</gene>
<name>A0AAD1TR08_PELCU</name>
<evidence type="ECO:0000313" key="1">
    <source>
        <dbReference type="EMBL" id="CAH2328547.1"/>
    </source>
</evidence>
<dbReference type="Proteomes" id="UP001295444">
    <property type="component" value="Chromosome 13"/>
</dbReference>
<accession>A0AAD1TR08</accession>
<dbReference type="AlphaFoldDB" id="A0AAD1TR08"/>
<reference evidence="1" key="1">
    <citation type="submission" date="2022-03" db="EMBL/GenBank/DDBJ databases">
        <authorList>
            <person name="Alioto T."/>
            <person name="Alioto T."/>
            <person name="Gomez Garrido J."/>
        </authorList>
    </citation>
    <scope>NUCLEOTIDE SEQUENCE</scope>
</reference>
<sequence length="52" mass="5970">MSRAPSKKSAIKERVAQPALVWKLNGAVPMRKELNWITVESFCGKRDQNYVH</sequence>
<proteinExistence type="predicted"/>
<evidence type="ECO:0000313" key="2">
    <source>
        <dbReference type="Proteomes" id="UP001295444"/>
    </source>
</evidence>
<protein>
    <submittedName>
        <fullName evidence="1">Uncharacterized protein</fullName>
    </submittedName>
</protein>
<keyword evidence="2" id="KW-1185">Reference proteome</keyword>
<organism evidence="1 2">
    <name type="scientific">Pelobates cultripes</name>
    <name type="common">Western spadefoot toad</name>
    <dbReference type="NCBI Taxonomy" id="61616"/>
    <lineage>
        <taxon>Eukaryota</taxon>
        <taxon>Metazoa</taxon>
        <taxon>Chordata</taxon>
        <taxon>Craniata</taxon>
        <taxon>Vertebrata</taxon>
        <taxon>Euteleostomi</taxon>
        <taxon>Amphibia</taxon>
        <taxon>Batrachia</taxon>
        <taxon>Anura</taxon>
        <taxon>Pelobatoidea</taxon>
        <taxon>Pelobatidae</taxon>
        <taxon>Pelobates</taxon>
    </lineage>
</organism>
<dbReference type="EMBL" id="OW240924">
    <property type="protein sequence ID" value="CAH2328547.1"/>
    <property type="molecule type" value="Genomic_DNA"/>
</dbReference>